<dbReference type="InterPro" id="IPR057984">
    <property type="entry name" value="PATROL1_C"/>
</dbReference>
<feature type="domain" description="MHD1" evidence="1">
    <location>
        <begin position="1"/>
        <end position="58"/>
    </location>
</feature>
<organism evidence="2 3">
    <name type="scientific">Medicago truncatula</name>
    <name type="common">Barrel medic</name>
    <name type="synonym">Medicago tribuloides</name>
    <dbReference type="NCBI Taxonomy" id="3880"/>
    <lineage>
        <taxon>Eukaryota</taxon>
        <taxon>Viridiplantae</taxon>
        <taxon>Streptophyta</taxon>
        <taxon>Embryophyta</taxon>
        <taxon>Tracheophyta</taxon>
        <taxon>Spermatophyta</taxon>
        <taxon>Magnoliopsida</taxon>
        <taxon>eudicotyledons</taxon>
        <taxon>Gunneridae</taxon>
        <taxon>Pentapetalae</taxon>
        <taxon>rosids</taxon>
        <taxon>fabids</taxon>
        <taxon>Fabales</taxon>
        <taxon>Fabaceae</taxon>
        <taxon>Papilionoideae</taxon>
        <taxon>50 kb inversion clade</taxon>
        <taxon>NPAAA clade</taxon>
        <taxon>Hologalegina</taxon>
        <taxon>IRL clade</taxon>
        <taxon>Trifolieae</taxon>
        <taxon>Medicago</taxon>
    </lineage>
</organism>
<dbReference type="EMBL" id="PSQE01000001">
    <property type="protein sequence ID" value="RHN82617.1"/>
    <property type="molecule type" value="Genomic_DNA"/>
</dbReference>
<dbReference type="PROSITE" id="PS51258">
    <property type="entry name" value="MHD1"/>
    <property type="match status" value="1"/>
</dbReference>
<dbReference type="Gramene" id="rna6792">
    <property type="protein sequence ID" value="RHN82617.1"/>
    <property type="gene ID" value="gene6792"/>
</dbReference>
<dbReference type="Pfam" id="PF25761">
    <property type="entry name" value="TPR_PATROL1"/>
    <property type="match status" value="1"/>
</dbReference>
<name>A0A396KBK8_MEDTR</name>
<evidence type="ECO:0000313" key="3">
    <source>
        <dbReference type="Proteomes" id="UP000265566"/>
    </source>
</evidence>
<proteinExistence type="predicted"/>
<dbReference type="InterPro" id="IPR008528">
    <property type="entry name" value="unc-13_homologue"/>
</dbReference>
<dbReference type="Proteomes" id="UP000265566">
    <property type="component" value="Chromosome 1"/>
</dbReference>
<evidence type="ECO:0000259" key="1">
    <source>
        <dbReference type="PROSITE" id="PS51258"/>
    </source>
</evidence>
<dbReference type="AlphaFoldDB" id="A0A396KBK8"/>
<protein>
    <recommendedName>
        <fullName evidence="1">MHD1 domain-containing protein</fullName>
    </recommendedName>
</protein>
<gene>
    <name evidence="2" type="ORF">MtrunA17_Chr1g0211741</name>
</gene>
<dbReference type="PANTHER" id="PTHR31280:SF16">
    <property type="entry name" value="GLS PROTEIN (DUF810)"/>
    <property type="match status" value="1"/>
</dbReference>
<evidence type="ECO:0000313" key="2">
    <source>
        <dbReference type="EMBL" id="RHN82617.1"/>
    </source>
</evidence>
<comment type="caution">
    <text evidence="2">The sequence shown here is derived from an EMBL/GenBank/DDBJ whole genome shotgun (WGS) entry which is preliminary data.</text>
</comment>
<sequence>MEIQPYEAEATIANFGKSWINIRADRLAELVDRILQQETWNPQTNEEGFAPLAVLFYG</sequence>
<reference evidence="3" key="1">
    <citation type="journal article" date="2018" name="Nat. Plants">
        <title>Whole-genome landscape of Medicago truncatula symbiotic genes.</title>
        <authorList>
            <person name="Pecrix Y."/>
            <person name="Staton S.E."/>
            <person name="Sallet E."/>
            <person name="Lelandais-Briere C."/>
            <person name="Moreau S."/>
            <person name="Carrere S."/>
            <person name="Blein T."/>
            <person name="Jardinaud M.F."/>
            <person name="Latrasse D."/>
            <person name="Zouine M."/>
            <person name="Zahm M."/>
            <person name="Kreplak J."/>
            <person name="Mayjonade B."/>
            <person name="Satge C."/>
            <person name="Perez M."/>
            <person name="Cauet S."/>
            <person name="Marande W."/>
            <person name="Chantry-Darmon C."/>
            <person name="Lopez-Roques C."/>
            <person name="Bouchez O."/>
            <person name="Berard A."/>
            <person name="Debelle F."/>
            <person name="Munos S."/>
            <person name="Bendahmane A."/>
            <person name="Berges H."/>
            <person name="Niebel A."/>
            <person name="Buitink J."/>
            <person name="Frugier F."/>
            <person name="Benhamed M."/>
            <person name="Crespi M."/>
            <person name="Gouzy J."/>
            <person name="Gamas P."/>
        </authorList>
    </citation>
    <scope>NUCLEOTIDE SEQUENCE [LARGE SCALE GENOMIC DNA]</scope>
    <source>
        <strain evidence="3">cv. Jemalong A17</strain>
    </source>
</reference>
<accession>A0A396KBK8</accession>
<dbReference type="InterPro" id="IPR014770">
    <property type="entry name" value="Munc13_1"/>
</dbReference>
<dbReference type="PANTHER" id="PTHR31280">
    <property type="entry name" value="PROTEIN UNC-13 HOMOLOG"/>
    <property type="match status" value="1"/>
</dbReference>